<evidence type="ECO:0000313" key="1">
    <source>
        <dbReference type="EMBL" id="ARW58645.1"/>
    </source>
</evidence>
<organism evidence="1 2">
    <name type="scientific">Erwinia phage vB_EamM_Y3</name>
    <dbReference type="NCBI Taxonomy" id="1983553"/>
    <lineage>
        <taxon>Viruses</taxon>
        <taxon>Duplodnaviria</taxon>
        <taxon>Heunggongvirae</taxon>
        <taxon>Uroviricota</taxon>
        <taxon>Caudoviricetes</taxon>
        <taxon>Sasquatchvirus</taxon>
        <taxon>Sasquatchvirus Y3</taxon>
    </lineage>
</organism>
<protein>
    <submittedName>
        <fullName evidence="1">Uncharacterized protein</fullName>
    </submittedName>
</protein>
<dbReference type="EMBL" id="KY984068">
    <property type="protein sequence ID" value="ARW58645.1"/>
    <property type="molecule type" value="Genomic_DNA"/>
</dbReference>
<proteinExistence type="predicted"/>
<dbReference type="Proteomes" id="UP000240568">
    <property type="component" value="Segment"/>
</dbReference>
<sequence>MTRFYNPLLETTVKSQSSADKVKSESSAFNVDNPNFCPKCASATVPTKLLDGEDVMYCTSCRVSLAIPLK</sequence>
<keyword evidence="2" id="KW-1185">Reference proteome</keyword>
<evidence type="ECO:0000313" key="2">
    <source>
        <dbReference type="Proteomes" id="UP000240568"/>
    </source>
</evidence>
<name>A0A2H4IAS0_9CAUD</name>
<reference evidence="1 2" key="1">
    <citation type="submission" date="2017-04" db="EMBL/GenBank/DDBJ databases">
        <authorList>
            <person name="Afonso C.L."/>
            <person name="Miller P.J."/>
            <person name="Scott M.A."/>
            <person name="Spackman E."/>
            <person name="Goraichik I."/>
            <person name="Dimitrov K.M."/>
            <person name="Suarez D.L."/>
            <person name="Swayne D.E."/>
        </authorList>
    </citation>
    <scope>NUCLEOTIDE SEQUENCE [LARGE SCALE GENOMIC DNA]</scope>
</reference>
<accession>A0A2H4IAS0</accession>
<gene>
    <name evidence="1" type="ORF">Y3_005</name>
</gene>